<gene>
    <name evidence="13" type="primary">LOC116206626</name>
</gene>
<feature type="compositionally biased region" description="Polar residues" evidence="10">
    <location>
        <begin position="1079"/>
        <end position="1088"/>
    </location>
</feature>
<dbReference type="GO" id="GO:0046872">
    <property type="term" value="F:metal ion binding"/>
    <property type="evidence" value="ECO:0007669"/>
    <property type="project" value="UniProtKB-KW"/>
</dbReference>
<dbReference type="InterPro" id="IPR023170">
    <property type="entry name" value="HhH_base_excis_C"/>
</dbReference>
<evidence type="ECO:0000256" key="1">
    <source>
        <dbReference type="ARBA" id="ARBA00001966"/>
    </source>
</evidence>
<dbReference type="GO" id="GO:0141166">
    <property type="term" value="P:chromosomal 5-methylcytosine DNA demethylation pathway"/>
    <property type="evidence" value="ECO:0007669"/>
    <property type="project" value="InterPro"/>
</dbReference>
<comment type="similarity">
    <text evidence="3">Belongs to the DNA glycosylase family. DEMETER subfamily.</text>
</comment>
<evidence type="ECO:0000256" key="10">
    <source>
        <dbReference type="SAM" id="MobiDB-lite"/>
    </source>
</evidence>
<dbReference type="Proteomes" id="UP000515151">
    <property type="component" value="Chromosome 5"/>
</dbReference>
<evidence type="ECO:0000256" key="4">
    <source>
        <dbReference type="ARBA" id="ARBA00022485"/>
    </source>
</evidence>
<feature type="region of interest" description="Disordered" evidence="10">
    <location>
        <begin position="1524"/>
        <end position="1549"/>
    </location>
</feature>
<keyword evidence="6" id="KW-0408">Iron</keyword>
<sequence>MEMEKRAEAAPPSPNSWVPETPIKPIPPRPEPICKDMQEHPQGLQECSDSEEFPPGFAPRAQADEFSGHGSSGRAEIDAGLNFEALLSSGDSTLWPGMAATATAAAMNMNVPFLSLMALADAAVTGSSQKDFTRATNGSFTCFSDSYLKGNWLPSEPAKLSSSCSGSNLSQFSSISANHSAQNSYGLQNLPAHAYDVNLSPGTRADAASNGAIPHFAPITPDKALGAQSRTVFETYHFGEKDQTSQNQCFSDGDAAGRLVRAEHVKELLKVAADAPSADVSTSPNEDNKIEKVDDQGISKTPQQKPRRKKHRPKVVSEGKARRTPKPRTPRTAGTEGETRVKRKYVRRKGIEKPPPSLPTEVAEDAGGQNRDEPLKMSCRRALNFDSEQQQMNDAIAGQSVCVGAAEQANADDQLPQRIEVKVGDATKGIAHELSHGVNQKPTEDTPFLESQDPGITRPAQTRFQQEKLDSHCPAMSLPGDQVNAPSAPDLIQMKTLTSPNKPFATDGEQPTDSKRKCCDPSEQIRNGYMNMLGIQFNSLQAYESVPRLCFPPIHKKKRTEKGQISASGTSSSMKSKMVKRLGITSCLDAERANLIASKVDQSEAILQERGTELQDEQQTVGCMLAFSQTERSTKKRSRGLTRVRDLASLSKLTEYCMMPTYPLQQSATDDRSQNTHTCMQALLMEMNAKLSRRKRTKRHPLVNSAYSRALTLQLNGRVQMHRNHQRAAAHTLGHQPELLWKHISPVDAIIKLLENLDINRESSENAHQEQNALIPYGFGKQDHQNMLVLYRGDGTIVPFDGPFDPAKKRRPRPKVDLDEETTRVWKLLLEDISSQGIDGTDEEKARWWQEERRVFKGRTDSFIARMHLVQGDRRFSPWKGSVVDSVVGVFLTQNVSDHLSSSAFMSLAARFPKNPRQNQCFEEGTSSVINEPDVCTQDLEYTSKWREKMSSPTICDRSSMTLNEAENSDEVEVVNSEESFTRTAGKMRSLDESNCHFLNSNSSRSFMEMQPHSTVNKFTIDNTESICTDVDRKAEIDVISSQESAVSSHNSMDFLKAVSDERKGSSSDNSETDDLTNRSKLSKTSSADAHTPFMQLLHLAGSNLHEVYVHEIGDISSNENSKDALIKSLSKDDGGERQDIDATNATNSMVLEDECSQESREGGKSSESYKVDSGSCMDDGVTAINQYTTKYKIRTAVNKIPSSMRCNQICTGSTVSKNCIDQHPEHLLEVQCLREDDRMEEPTCMPKLSCENWQNSCSKNLPEGSNQESVERCISEQVHPAPKESNEMNVRASKAKTGAAGKDRKVEIDWDSLRRQAVSSGSKRERSQNTMDSVDWEAVRCADVNEIAQTIKDRGMNNVLAGRIQDFLNRLVGEHGSIDLEWLRDVPPDKAKEYLLSFRGLGLKSVECVRLLTLHHLAFPVDTNVGRIAVRLGWVPLQPLPESLQLHLLELYPVLESIQKYLWPRLCKLDQRTLYELHYQMITFGKVFCTKSKPNCNACPMRGECRHFASAFASARLALPGPEQKSIVGSSETVTPTNNTEPLQLPSPLATDNSQKQLARYGQSNCQPIIEEPASPGPECTHVVENDREEIDLEDFDEIPTIKLNIEEFTQNLQNYMQQNMELQEGDMSKALVALTPEAASIPAPKLKNVSRLRTEHLVYEIPDGHPLLNGLDKLEPDDPCKYLLAIWTPGETANSIEPPEQKCNSQEVGALCNDKTCFSCHCVREANSQTVRGTILIPCRTAMRGSFPLNGTYFQVNEVFADHESSLHPIDVPRDWLWKLQRRTVYFGTSIPAIFKGLSTEGIQHCFWRGYVCVRGFDRQTRAPRPLMARLHFPASKLPRTRGKPDDGL</sequence>
<dbReference type="SMART" id="SM00478">
    <property type="entry name" value="ENDO3c"/>
    <property type="match status" value="1"/>
</dbReference>
<feature type="compositionally biased region" description="Polar residues" evidence="10">
    <location>
        <begin position="1528"/>
        <end position="1543"/>
    </location>
</feature>
<dbReference type="PANTHER" id="PTHR46213:SF13">
    <property type="entry name" value="DEMETER-LIKE PROTEIN 2-RELATED"/>
    <property type="match status" value="1"/>
</dbReference>
<dbReference type="OrthoDB" id="5607at2759"/>
<accession>A0A6P8DLJ7</accession>
<dbReference type="GO" id="GO:0019104">
    <property type="term" value="F:DNA N-glycosylase activity"/>
    <property type="evidence" value="ECO:0007669"/>
    <property type="project" value="InterPro"/>
</dbReference>
<dbReference type="SUPFAM" id="SSF48150">
    <property type="entry name" value="DNA-glycosylase"/>
    <property type="match status" value="1"/>
</dbReference>
<feature type="domain" description="HhH-GPD" evidence="11">
    <location>
        <begin position="1319"/>
        <end position="1488"/>
    </location>
</feature>
<comment type="subcellular location">
    <subcellularLocation>
        <location evidence="2">Nucleus</location>
    </subcellularLocation>
</comment>
<dbReference type="GO" id="GO:0005634">
    <property type="term" value="C:nucleus"/>
    <property type="evidence" value="ECO:0007669"/>
    <property type="project" value="UniProtKB-SubCell"/>
</dbReference>
<dbReference type="InterPro" id="IPR003265">
    <property type="entry name" value="HhH-GPD_domain"/>
</dbReference>
<dbReference type="CDD" id="cd00056">
    <property type="entry name" value="ENDO3c"/>
    <property type="match status" value="1"/>
</dbReference>
<evidence type="ECO:0000256" key="3">
    <source>
        <dbReference type="ARBA" id="ARBA00005646"/>
    </source>
</evidence>
<proteinExistence type="inferred from homology"/>
<keyword evidence="9" id="KW-0539">Nucleus</keyword>
<evidence type="ECO:0000313" key="12">
    <source>
        <dbReference type="Proteomes" id="UP000515151"/>
    </source>
</evidence>
<evidence type="ECO:0000259" key="11">
    <source>
        <dbReference type="SMART" id="SM00478"/>
    </source>
</evidence>
<feature type="compositionally biased region" description="Basic residues" evidence="10">
    <location>
        <begin position="341"/>
        <end position="350"/>
    </location>
</feature>
<dbReference type="PANTHER" id="PTHR46213">
    <property type="entry name" value="TRANSCRIPTIONAL ACTIVATOR DEMETER"/>
    <property type="match status" value="1"/>
</dbReference>
<organism evidence="12 13">
    <name type="scientific">Punica granatum</name>
    <name type="common">Pomegranate</name>
    <dbReference type="NCBI Taxonomy" id="22663"/>
    <lineage>
        <taxon>Eukaryota</taxon>
        <taxon>Viridiplantae</taxon>
        <taxon>Streptophyta</taxon>
        <taxon>Embryophyta</taxon>
        <taxon>Tracheophyta</taxon>
        <taxon>Spermatophyta</taxon>
        <taxon>Magnoliopsida</taxon>
        <taxon>eudicotyledons</taxon>
        <taxon>Gunneridae</taxon>
        <taxon>Pentapetalae</taxon>
        <taxon>rosids</taxon>
        <taxon>malvids</taxon>
        <taxon>Myrtales</taxon>
        <taxon>Lythraceae</taxon>
        <taxon>Punica</taxon>
    </lineage>
</organism>
<feature type="compositionally biased region" description="Pro residues" evidence="10">
    <location>
        <begin position="22"/>
        <end position="31"/>
    </location>
</feature>
<protein>
    <submittedName>
        <fullName evidence="13">DNA glycosylase/AP lyase ROS1-like isoform X1</fullName>
    </submittedName>
</protein>
<feature type="region of interest" description="Disordered" evidence="10">
    <location>
        <begin position="1060"/>
        <end position="1088"/>
    </location>
</feature>
<dbReference type="GeneID" id="116206626"/>
<dbReference type="FunFam" id="1.10.1670.10:FF:000004">
    <property type="entry name" value="DNA glycosylase/AP lyase ROS1"/>
    <property type="match status" value="1"/>
</dbReference>
<comment type="cofactor">
    <cofactor evidence="1">
        <name>[4Fe-4S] cluster</name>
        <dbReference type="ChEBI" id="CHEBI:49883"/>
    </cofactor>
</comment>
<feature type="compositionally biased region" description="Basic and acidic residues" evidence="10">
    <location>
        <begin position="286"/>
        <end position="297"/>
    </location>
</feature>
<dbReference type="RefSeq" id="XP_031395264.1">
    <property type="nucleotide sequence ID" value="XM_031539404.1"/>
</dbReference>
<dbReference type="Gene3D" id="1.10.1670.10">
    <property type="entry name" value="Helix-hairpin-Helix base-excision DNA repair enzymes (C-terminal)"/>
    <property type="match status" value="1"/>
</dbReference>
<dbReference type="InterPro" id="IPR011257">
    <property type="entry name" value="DNA_glycosylase"/>
</dbReference>
<feature type="compositionally biased region" description="Basic residues" evidence="10">
    <location>
        <begin position="305"/>
        <end position="314"/>
    </location>
</feature>
<dbReference type="InterPro" id="IPR028925">
    <property type="entry name" value="RRM_DME"/>
</dbReference>
<dbReference type="InterPro" id="IPR044811">
    <property type="entry name" value="DME/ROS1"/>
</dbReference>
<dbReference type="InterPro" id="IPR003651">
    <property type="entry name" value="Endonuclease3_FeS-loop_motif"/>
</dbReference>
<keyword evidence="5" id="KW-0479">Metal-binding</keyword>
<feature type="region of interest" description="Disordered" evidence="10">
    <location>
        <begin position="1282"/>
        <end position="1304"/>
    </location>
</feature>
<dbReference type="SMART" id="SM00525">
    <property type="entry name" value="FES"/>
    <property type="match status" value="1"/>
</dbReference>
<evidence type="ECO:0000256" key="7">
    <source>
        <dbReference type="ARBA" id="ARBA00023014"/>
    </source>
</evidence>
<dbReference type="GO" id="GO:0003677">
    <property type="term" value="F:DNA binding"/>
    <property type="evidence" value="ECO:0007669"/>
    <property type="project" value="UniProtKB-KW"/>
</dbReference>
<evidence type="ECO:0000313" key="13">
    <source>
        <dbReference type="RefSeq" id="XP_031395264.1"/>
    </source>
</evidence>
<feature type="region of interest" description="Disordered" evidence="10">
    <location>
        <begin position="1"/>
        <end position="55"/>
    </location>
</feature>
<evidence type="ECO:0000256" key="2">
    <source>
        <dbReference type="ARBA" id="ARBA00004123"/>
    </source>
</evidence>
<feature type="region of interest" description="Disordered" evidence="10">
    <location>
        <begin position="273"/>
        <end position="372"/>
    </location>
</feature>
<name>A0A6P8DLJ7_PUNGR</name>
<dbReference type="Pfam" id="PF15628">
    <property type="entry name" value="RRM_DME"/>
    <property type="match status" value="1"/>
</dbReference>
<dbReference type="GO" id="GO:0051539">
    <property type="term" value="F:4 iron, 4 sulfur cluster binding"/>
    <property type="evidence" value="ECO:0007669"/>
    <property type="project" value="UniProtKB-KW"/>
</dbReference>
<evidence type="ECO:0000256" key="5">
    <source>
        <dbReference type="ARBA" id="ARBA00022723"/>
    </source>
</evidence>
<dbReference type="GO" id="GO:0003906">
    <property type="term" value="F:DNA-(apurinic or apyrimidinic site) endonuclease activity"/>
    <property type="evidence" value="ECO:0007669"/>
    <property type="project" value="UniProtKB-ARBA"/>
</dbReference>
<keyword evidence="4" id="KW-0004">4Fe-4S</keyword>
<dbReference type="Pfam" id="PF15629">
    <property type="entry name" value="Perm-CXXC"/>
    <property type="match status" value="1"/>
</dbReference>
<keyword evidence="7" id="KW-0411">Iron-sulfur</keyword>
<dbReference type="GO" id="GO:0035514">
    <property type="term" value="F:DNA demethylase activity"/>
    <property type="evidence" value="ECO:0007669"/>
    <property type="project" value="InterPro"/>
</dbReference>
<keyword evidence="12" id="KW-1185">Reference proteome</keyword>
<feature type="region of interest" description="Disordered" evidence="10">
    <location>
        <begin position="434"/>
        <end position="456"/>
    </location>
</feature>
<evidence type="ECO:0000256" key="8">
    <source>
        <dbReference type="ARBA" id="ARBA00023125"/>
    </source>
</evidence>
<evidence type="ECO:0000256" key="9">
    <source>
        <dbReference type="ARBA" id="ARBA00023242"/>
    </source>
</evidence>
<keyword evidence="8" id="KW-0238">DNA-binding</keyword>
<reference evidence="13" key="2">
    <citation type="submission" date="2025-08" db="UniProtKB">
        <authorList>
            <consortium name="RefSeq"/>
        </authorList>
    </citation>
    <scope>IDENTIFICATION</scope>
    <source>
        <tissue evidence="13">Leaf</tissue>
    </source>
</reference>
<reference evidence="12" key="1">
    <citation type="journal article" date="2020" name="Plant Biotechnol. J.">
        <title>The pomegranate (Punica granatum L.) draft genome dissects genetic divergence between soft- and hard-seeded cultivars.</title>
        <authorList>
            <person name="Luo X."/>
            <person name="Li H."/>
            <person name="Wu Z."/>
            <person name="Yao W."/>
            <person name="Zhao P."/>
            <person name="Cao D."/>
            <person name="Yu H."/>
            <person name="Li K."/>
            <person name="Poudel K."/>
            <person name="Zhao D."/>
            <person name="Zhang F."/>
            <person name="Xia X."/>
            <person name="Chen L."/>
            <person name="Wang Q."/>
            <person name="Jing D."/>
            <person name="Cao S."/>
        </authorList>
    </citation>
    <scope>NUCLEOTIDE SEQUENCE [LARGE SCALE GENOMIC DNA]</scope>
    <source>
        <strain evidence="12">cv. Tunisia</strain>
    </source>
</reference>
<dbReference type="GO" id="GO:0006284">
    <property type="term" value="P:base-excision repair"/>
    <property type="evidence" value="ECO:0007669"/>
    <property type="project" value="InterPro"/>
</dbReference>
<dbReference type="InterPro" id="IPR028924">
    <property type="entry name" value="Perm-CXXC"/>
</dbReference>
<evidence type="ECO:0000256" key="6">
    <source>
        <dbReference type="ARBA" id="ARBA00023004"/>
    </source>
</evidence>